<comment type="caution">
    <text evidence="3">The sequence shown here is derived from an EMBL/GenBank/DDBJ whole genome shotgun (WGS) entry which is preliminary data.</text>
</comment>
<evidence type="ECO:0000313" key="4">
    <source>
        <dbReference type="Proteomes" id="UP000280792"/>
    </source>
</evidence>
<feature type="domain" description="Smr" evidence="2">
    <location>
        <begin position="94"/>
        <end position="175"/>
    </location>
</feature>
<gene>
    <name evidence="3" type="primary">smrA</name>
    <name evidence="3" type="ORF">D0544_08300</name>
</gene>
<evidence type="ECO:0000256" key="1">
    <source>
        <dbReference type="SAM" id="MobiDB-lite"/>
    </source>
</evidence>
<sequence>MQESESELFSREVSDVVPLKKRRVHFDKPNRTPSLAQQARKISAQSTPEEQEGVSTEGAVMVHPFDVLEFKRVGLQDGVYRKFRLGKYPIEATIDLHRMTLQEGQRELVRFIRDCFQLGLRTVTVNHGRGDRDPDNPARMKSHVAHWLPQMDAVLAYHSAQQHHGGSGVLYVLIRKADAQKQKNRERFRSR</sequence>
<keyword evidence="3" id="KW-0255">Endonuclease</keyword>
<evidence type="ECO:0000259" key="2">
    <source>
        <dbReference type="PROSITE" id="PS50828"/>
    </source>
</evidence>
<protein>
    <submittedName>
        <fullName evidence="3">DNA endonuclease SmrA</fullName>
    </submittedName>
</protein>
<reference evidence="3 4" key="1">
    <citation type="submission" date="2018-08" db="EMBL/GenBank/DDBJ databases">
        <authorList>
            <person name="Khan S.A."/>
        </authorList>
    </citation>
    <scope>NUCLEOTIDE SEQUENCE [LARGE SCALE GENOMIC DNA]</scope>
    <source>
        <strain evidence="3 4">GTF-13</strain>
    </source>
</reference>
<keyword evidence="4" id="KW-1185">Reference proteome</keyword>
<keyword evidence="3" id="KW-0540">Nuclease</keyword>
<dbReference type="SMART" id="SM00463">
    <property type="entry name" value="SMR"/>
    <property type="match status" value="1"/>
</dbReference>
<name>A0A3P3VWH2_9GAMM</name>
<dbReference type="PANTHER" id="PTHR35562:SF2">
    <property type="entry name" value="DNA ENDONUCLEASE SMRA-RELATED"/>
    <property type="match status" value="1"/>
</dbReference>
<dbReference type="RefSeq" id="WP_125015493.1">
    <property type="nucleotide sequence ID" value="NZ_QWEZ01000001.1"/>
</dbReference>
<proteinExistence type="predicted"/>
<dbReference type="PANTHER" id="PTHR35562">
    <property type="entry name" value="DNA ENDONUCLEASE SMRA-RELATED"/>
    <property type="match status" value="1"/>
</dbReference>
<dbReference type="InterPro" id="IPR002625">
    <property type="entry name" value="Smr_dom"/>
</dbReference>
<dbReference type="AlphaFoldDB" id="A0A3P3VWH2"/>
<dbReference type="SUPFAM" id="SSF160443">
    <property type="entry name" value="SMR domain-like"/>
    <property type="match status" value="1"/>
</dbReference>
<dbReference type="InterPro" id="IPR047688">
    <property type="entry name" value="Endonuc_SmrA"/>
</dbReference>
<dbReference type="EMBL" id="QWEZ01000001">
    <property type="protein sequence ID" value="RRJ85063.1"/>
    <property type="molecule type" value="Genomic_DNA"/>
</dbReference>
<accession>A0A3P3VWH2</accession>
<dbReference type="Pfam" id="PF01713">
    <property type="entry name" value="Smr"/>
    <property type="match status" value="1"/>
</dbReference>
<dbReference type="NCBIfam" id="NF033154">
    <property type="entry name" value="endonuc_SmrA"/>
    <property type="match status" value="1"/>
</dbReference>
<organism evidence="3 4">
    <name type="scientific">Aestuariirhabdus litorea</name>
    <dbReference type="NCBI Taxonomy" id="2528527"/>
    <lineage>
        <taxon>Bacteria</taxon>
        <taxon>Pseudomonadati</taxon>
        <taxon>Pseudomonadota</taxon>
        <taxon>Gammaproteobacteria</taxon>
        <taxon>Oceanospirillales</taxon>
        <taxon>Aestuariirhabdaceae</taxon>
        <taxon>Aestuariirhabdus</taxon>
    </lineage>
</organism>
<dbReference type="GO" id="GO:0004520">
    <property type="term" value="F:DNA endonuclease activity"/>
    <property type="evidence" value="ECO:0007669"/>
    <property type="project" value="TreeGrafter"/>
</dbReference>
<dbReference type="PROSITE" id="PS50828">
    <property type="entry name" value="SMR"/>
    <property type="match status" value="1"/>
</dbReference>
<dbReference type="Gene3D" id="3.30.1370.110">
    <property type="match status" value="1"/>
</dbReference>
<dbReference type="Proteomes" id="UP000280792">
    <property type="component" value="Unassembled WGS sequence"/>
</dbReference>
<reference evidence="3 4" key="2">
    <citation type="submission" date="2018-12" db="EMBL/GenBank/DDBJ databases">
        <title>Simiduia agarivorans gen. nov., sp. nov., a marine, agarolytic bacterium isolated from shallow coastal water from Keelung, Taiwan.</title>
        <authorList>
            <person name="Shieh W.Y."/>
        </authorList>
    </citation>
    <scope>NUCLEOTIDE SEQUENCE [LARGE SCALE GENOMIC DNA]</scope>
    <source>
        <strain evidence="3 4">GTF-13</strain>
    </source>
</reference>
<keyword evidence="3" id="KW-0378">Hydrolase</keyword>
<dbReference type="InterPro" id="IPR036063">
    <property type="entry name" value="Smr_dom_sf"/>
</dbReference>
<feature type="region of interest" description="Disordered" evidence="1">
    <location>
        <begin position="21"/>
        <end position="56"/>
    </location>
</feature>
<evidence type="ECO:0000313" key="3">
    <source>
        <dbReference type="EMBL" id="RRJ85063.1"/>
    </source>
</evidence>